<keyword evidence="1" id="KW-0472">Membrane</keyword>
<dbReference type="RefSeq" id="WP_139380251.1">
    <property type="nucleotide sequence ID" value="NZ_FUZT01000002.1"/>
</dbReference>
<dbReference type="AlphaFoldDB" id="A0A1T5JAH0"/>
<keyword evidence="3" id="KW-1185">Reference proteome</keyword>
<keyword evidence="1" id="KW-0812">Transmembrane</keyword>
<proteinExistence type="predicted"/>
<dbReference type="EMBL" id="FUZT01000002">
    <property type="protein sequence ID" value="SKC48272.1"/>
    <property type="molecule type" value="Genomic_DNA"/>
</dbReference>
<organism evidence="2 3">
    <name type="scientific">Maledivibacter halophilus</name>
    <dbReference type="NCBI Taxonomy" id="36842"/>
    <lineage>
        <taxon>Bacteria</taxon>
        <taxon>Bacillati</taxon>
        <taxon>Bacillota</taxon>
        <taxon>Clostridia</taxon>
        <taxon>Peptostreptococcales</taxon>
        <taxon>Caminicellaceae</taxon>
        <taxon>Maledivibacter</taxon>
    </lineage>
</organism>
<dbReference type="Proteomes" id="UP000190285">
    <property type="component" value="Unassembled WGS sequence"/>
</dbReference>
<feature type="transmembrane region" description="Helical" evidence="1">
    <location>
        <begin position="47"/>
        <end position="64"/>
    </location>
</feature>
<sequence>MIWLQGWHSHALSRGVLRYINFFYTLKYGLVGTFSFLYYVIYEMLSCLLEVVGVVFIILAYFFGFINIQFFVVFMLIYVGYSFIECFGYRQISSLYRLSAIFQYRKKKYEWGKIHRKQYYNRNVV</sequence>
<keyword evidence="1" id="KW-1133">Transmembrane helix</keyword>
<evidence type="ECO:0000256" key="1">
    <source>
        <dbReference type="SAM" id="Phobius"/>
    </source>
</evidence>
<dbReference type="OrthoDB" id="9768769at2"/>
<protein>
    <submittedName>
        <fullName evidence="2">Uncharacterized protein</fullName>
    </submittedName>
</protein>
<evidence type="ECO:0000313" key="2">
    <source>
        <dbReference type="EMBL" id="SKC48272.1"/>
    </source>
</evidence>
<gene>
    <name evidence="2" type="ORF">SAMN02194393_01031</name>
</gene>
<feature type="transmembrane region" description="Helical" evidence="1">
    <location>
        <begin position="20"/>
        <end position="40"/>
    </location>
</feature>
<accession>A0A1T5JAH0</accession>
<evidence type="ECO:0000313" key="3">
    <source>
        <dbReference type="Proteomes" id="UP000190285"/>
    </source>
</evidence>
<reference evidence="2 3" key="1">
    <citation type="submission" date="2017-02" db="EMBL/GenBank/DDBJ databases">
        <authorList>
            <person name="Peterson S.W."/>
        </authorList>
    </citation>
    <scope>NUCLEOTIDE SEQUENCE [LARGE SCALE GENOMIC DNA]</scope>
    <source>
        <strain evidence="2 3">M1</strain>
    </source>
</reference>
<dbReference type="STRING" id="36842.SAMN02194393_01031"/>
<name>A0A1T5JAH0_9FIRM</name>